<name>T2JBQ0_CROWT</name>
<gene>
    <name evidence="1" type="ORF">CWATWH0401_2431</name>
</gene>
<evidence type="ECO:0000313" key="2">
    <source>
        <dbReference type="Proteomes" id="UP000018198"/>
    </source>
</evidence>
<evidence type="ECO:0000313" key="1">
    <source>
        <dbReference type="EMBL" id="CCQ62454.1"/>
    </source>
</evidence>
<dbReference type="AlphaFoldDB" id="T2JBQ0"/>
<comment type="caution">
    <text evidence="1">The sequence shown here is derived from an EMBL/GenBank/DDBJ whole genome shotgun (WGS) entry which is preliminary data.</text>
</comment>
<accession>T2JBQ0</accession>
<dbReference type="EMBL" id="CAQM01000506">
    <property type="protein sequence ID" value="CCQ62454.1"/>
    <property type="molecule type" value="Genomic_DNA"/>
</dbReference>
<proteinExistence type="predicted"/>
<dbReference type="Proteomes" id="UP000018198">
    <property type="component" value="Unassembled WGS sequence"/>
</dbReference>
<reference evidence="1 2" key="1">
    <citation type="submission" date="2013-01" db="EMBL/GenBank/DDBJ databases">
        <authorList>
            <person name="Bench S."/>
        </authorList>
    </citation>
    <scope>NUCLEOTIDE SEQUENCE [LARGE SCALE GENOMIC DNA]</scope>
    <source>
        <strain evidence="1 2">WH 0401</strain>
    </source>
</reference>
<protein>
    <submittedName>
        <fullName evidence="1">Uncharacterized protein</fullName>
    </submittedName>
</protein>
<organism evidence="1 2">
    <name type="scientific">Crocosphaera watsonii WH 0401</name>
    <dbReference type="NCBI Taxonomy" id="555881"/>
    <lineage>
        <taxon>Bacteria</taxon>
        <taxon>Bacillati</taxon>
        <taxon>Cyanobacteriota</taxon>
        <taxon>Cyanophyceae</taxon>
        <taxon>Oscillatoriophycideae</taxon>
        <taxon>Chroococcales</taxon>
        <taxon>Aphanothecaceae</taxon>
        <taxon>Crocosphaera</taxon>
    </lineage>
</organism>
<sequence>MVSQSLSDELIWQDILTQSYLTEILDVKLKRSKVKGIDRLNIYTVF</sequence>
<reference evidence="1 2" key="2">
    <citation type="submission" date="2013-09" db="EMBL/GenBank/DDBJ databases">
        <title>Whole genome comparison of six Crocosphaera watsonii strains with differing phenotypes.</title>
        <authorList>
            <person name="Bench S.R."/>
            <person name="Heller P."/>
            <person name="Frank I."/>
            <person name="Arciniega M."/>
            <person name="Shilova I.N."/>
            <person name="Zehr J.P."/>
        </authorList>
    </citation>
    <scope>NUCLEOTIDE SEQUENCE [LARGE SCALE GENOMIC DNA]</scope>
    <source>
        <strain evidence="1 2">WH 0401</strain>
    </source>
</reference>